<gene>
    <name evidence="8" type="ORF">ENW11_09570</name>
</gene>
<dbReference type="Gene3D" id="2.40.160.50">
    <property type="entry name" value="membrane protein fhac: a member of the omp85/tpsb transporter family"/>
    <property type="match status" value="1"/>
</dbReference>
<dbReference type="PANTHER" id="PTHR12815">
    <property type="entry name" value="SORTING AND ASSEMBLY MACHINERY SAMM50 PROTEIN FAMILY MEMBER"/>
    <property type="match status" value="1"/>
</dbReference>
<evidence type="ECO:0000256" key="2">
    <source>
        <dbReference type="ARBA" id="ARBA00022692"/>
    </source>
</evidence>
<evidence type="ECO:0000256" key="3">
    <source>
        <dbReference type="ARBA" id="ARBA00022729"/>
    </source>
</evidence>
<dbReference type="AlphaFoldDB" id="A0A7V4THX4"/>
<organism evidence="8">
    <name type="scientific">Candidatus Caldatribacterium saccharofermentans</name>
    <dbReference type="NCBI Taxonomy" id="1454753"/>
    <lineage>
        <taxon>Bacteria</taxon>
        <taxon>Pseudomonadati</taxon>
        <taxon>Atribacterota</taxon>
        <taxon>Atribacteria</taxon>
        <taxon>Atribacterales</taxon>
        <taxon>Candidatus Caldatribacteriaceae</taxon>
        <taxon>Candidatus Caldatribacterium</taxon>
    </lineage>
</organism>
<feature type="domain" description="POTRA" evidence="7">
    <location>
        <begin position="130"/>
        <end position="204"/>
    </location>
</feature>
<accession>A0A7V4THX4</accession>
<evidence type="ECO:0000259" key="7">
    <source>
        <dbReference type="PROSITE" id="PS51779"/>
    </source>
</evidence>
<dbReference type="GO" id="GO:0019867">
    <property type="term" value="C:outer membrane"/>
    <property type="evidence" value="ECO:0007669"/>
    <property type="project" value="InterPro"/>
</dbReference>
<keyword evidence="5" id="KW-0998">Cell outer membrane</keyword>
<keyword evidence="2" id="KW-0812">Transmembrane</keyword>
<name>A0A7V4THX4_9BACT</name>
<comment type="caution">
    <text evidence="8">The sequence shown here is derived from an EMBL/GenBank/DDBJ whole genome shotgun (WGS) entry which is preliminary data.</text>
</comment>
<comment type="subcellular location">
    <subcellularLocation>
        <location evidence="1">Membrane</location>
    </subcellularLocation>
</comment>
<evidence type="ECO:0000313" key="8">
    <source>
        <dbReference type="EMBL" id="HGY40036.1"/>
    </source>
</evidence>
<evidence type="ECO:0000256" key="1">
    <source>
        <dbReference type="ARBA" id="ARBA00004370"/>
    </source>
</evidence>
<dbReference type="EMBL" id="DTIY01000076">
    <property type="protein sequence ID" value="HGY40036.1"/>
    <property type="molecule type" value="Genomic_DNA"/>
</dbReference>
<keyword evidence="3" id="KW-0732">Signal</keyword>
<proteinExistence type="predicted"/>
<dbReference type="Gene3D" id="3.10.20.310">
    <property type="entry name" value="membrane protein fhac"/>
    <property type="match status" value="3"/>
</dbReference>
<dbReference type="InterPro" id="IPR039910">
    <property type="entry name" value="D15-like"/>
</dbReference>
<protein>
    <submittedName>
        <fullName evidence="8">Outer membrane protein assembly factor</fullName>
    </submittedName>
</protein>
<evidence type="ECO:0000256" key="4">
    <source>
        <dbReference type="ARBA" id="ARBA00023136"/>
    </source>
</evidence>
<keyword evidence="4" id="KW-0472">Membrane</keyword>
<evidence type="ECO:0000256" key="6">
    <source>
        <dbReference type="SAM" id="MobiDB-lite"/>
    </source>
</evidence>
<evidence type="ECO:0000256" key="5">
    <source>
        <dbReference type="ARBA" id="ARBA00023237"/>
    </source>
</evidence>
<feature type="domain" description="POTRA" evidence="7">
    <location>
        <begin position="58"/>
        <end position="129"/>
    </location>
</feature>
<dbReference type="Pfam" id="PF07244">
    <property type="entry name" value="POTRA"/>
    <property type="match status" value="3"/>
</dbReference>
<dbReference type="PANTHER" id="PTHR12815:SF47">
    <property type="entry name" value="TRANSLOCATION AND ASSEMBLY MODULE SUBUNIT TAMA"/>
    <property type="match status" value="1"/>
</dbReference>
<sequence>MSGPRAVKRNGCFSSPRSSDLKGGEEPVAERSSWWLVVIAVAVVIVWSSQAFAQEAVLPVVAVRVEGNEHVHTQLILSAISLGLKEPFNPQKVEQDVKSIYDLGYFAKVWVETKRYPDGIEVIYKVQELPVIQAIDIQGNTVLSTGEIRQAMIVAPGQVMNWKIFQRDLERIKALYSNRGFLMTAVEDIRFDASGVLHFTIREGIVERVDFEGLQKTKEYVLRRELKFTPPVVFDFAKIKESMRAIYNLGFFEDISMKLEPGSDRDHVVVKVKVVEKPTGEAGIGVGYNSEKGWLGFVRYQESNFGGNAQKLELRYEFGARTLYRISFEEPWLFGEPIFFGVALYDRVEKKKHWVEQEVVGEYEEERLGGQVALGGRFGDAWHWRIQYKSEDITITPLSGEPPQADGKTNSLTPTIIYDTRDDVFNPHEGWYCTLQVEFAGGFLGGDYDYTKYILDARNYMNTGENSVLALRVLGGIADRELPSFEKFSVGGVNTLRGYDLYEFQGDKMLVANLEYRFEVAKNTQLVVFGDAGYAWDLQEPIDLGDVKIGYGVGLRFDTPIGPIRLDYGIGETGSQTYVSIGQTF</sequence>
<reference evidence="8" key="1">
    <citation type="journal article" date="2020" name="mSystems">
        <title>Genome- and Community-Level Interaction Insights into Carbon Utilization and Element Cycling Functions of Hydrothermarchaeota in Hydrothermal Sediment.</title>
        <authorList>
            <person name="Zhou Z."/>
            <person name="Liu Y."/>
            <person name="Xu W."/>
            <person name="Pan J."/>
            <person name="Luo Z.H."/>
            <person name="Li M."/>
        </authorList>
    </citation>
    <scope>NUCLEOTIDE SEQUENCE [LARGE SCALE GENOMIC DNA]</scope>
    <source>
        <strain evidence="8">SpSt-82</strain>
    </source>
</reference>
<dbReference type="InterPro" id="IPR034746">
    <property type="entry name" value="POTRA"/>
</dbReference>
<dbReference type="InterPro" id="IPR010827">
    <property type="entry name" value="BamA/TamA_POTRA"/>
</dbReference>
<feature type="region of interest" description="Disordered" evidence="6">
    <location>
        <begin position="1"/>
        <end position="25"/>
    </location>
</feature>
<dbReference type="InterPro" id="IPR000184">
    <property type="entry name" value="Bac_surfAg_D15"/>
</dbReference>
<dbReference type="PROSITE" id="PS51779">
    <property type="entry name" value="POTRA"/>
    <property type="match status" value="2"/>
</dbReference>
<dbReference type="Pfam" id="PF01103">
    <property type="entry name" value="Omp85"/>
    <property type="match status" value="1"/>
</dbReference>